<dbReference type="Pfam" id="PF07728">
    <property type="entry name" value="AAA_5"/>
    <property type="match status" value="1"/>
</dbReference>
<dbReference type="SUPFAM" id="SSF52540">
    <property type="entry name" value="P-loop containing nucleoside triphosphate hydrolases"/>
    <property type="match status" value="1"/>
</dbReference>
<proteinExistence type="predicted"/>
<gene>
    <name evidence="2" type="ORF">UFOVP1604_81</name>
</gene>
<dbReference type="GO" id="GO:0005524">
    <property type="term" value="F:ATP binding"/>
    <property type="evidence" value="ECO:0007669"/>
    <property type="project" value="InterPro"/>
</dbReference>
<dbReference type="Gene3D" id="3.40.50.300">
    <property type="entry name" value="P-loop containing nucleotide triphosphate hydrolases"/>
    <property type="match status" value="1"/>
</dbReference>
<evidence type="ECO:0000313" key="2">
    <source>
        <dbReference type="EMBL" id="CAB4218998.1"/>
    </source>
</evidence>
<accession>A0A6J5STY3</accession>
<reference evidence="2" key="1">
    <citation type="submission" date="2020-05" db="EMBL/GenBank/DDBJ databases">
        <authorList>
            <person name="Chiriac C."/>
            <person name="Salcher M."/>
            <person name="Ghai R."/>
            <person name="Kavagutti S V."/>
        </authorList>
    </citation>
    <scope>NUCLEOTIDE SEQUENCE</scope>
</reference>
<dbReference type="InterPro" id="IPR027417">
    <property type="entry name" value="P-loop_NTPase"/>
</dbReference>
<dbReference type="GO" id="GO:0016887">
    <property type="term" value="F:ATP hydrolysis activity"/>
    <property type="evidence" value="ECO:0007669"/>
    <property type="project" value="InterPro"/>
</dbReference>
<protein>
    <submittedName>
        <fullName evidence="2">ATPase, dynein-related, AAA domain containing protein</fullName>
    </submittedName>
</protein>
<dbReference type="EMBL" id="LR797474">
    <property type="protein sequence ID" value="CAB4218998.1"/>
    <property type="molecule type" value="Genomic_DNA"/>
</dbReference>
<sequence length="520" mass="57467">MSRIIKSYPEFLAENLNQNEGLRDIARKAVGSIKKFFGNGANYLTALAAQISGKQSNDGADGTIPYGVTIYPASIDLQKVGADTNYSPEGLDENLVDEEAVPLEAGESIGGVRNVDYDGLMRIVKRIANNPNKGEEAPLMIWGAPGIGKTAIVKQVQKMLGGRMIDVQLTTYAPEDFFLPVVDPATNDNIMSRRASRVPQKWLPVYNESEGEEGNAKANGPDGMGGMIFMDELSRASEAIRNIALKFVLDRELDGGWKLGSKWTIFAASNRQEDDLTNSQDFGTALGNRFQQVNYVPDTKTYGKYASAQTDSSGVNTFDPLIISFLQWSKGKEFFHKMDSRAVAFPSPRSWEKAAIAWKNLKREAEAEGYQLTDKMIEDEALAPNVGTEAATAFIAYYLLSKKIDLKNLYKVYTEPDNAPLPSKTRNDDYELDVAYILASAVAYEHRGKKLTNAEIENVVKYAIRINNPTVAMQIMGALIEIHPYLKTAGTPEFEAYRIAMRPFLAAYPGSVKDIQNLEN</sequence>
<evidence type="ECO:0000259" key="1">
    <source>
        <dbReference type="Pfam" id="PF07728"/>
    </source>
</evidence>
<organism evidence="2">
    <name type="scientific">uncultured Caudovirales phage</name>
    <dbReference type="NCBI Taxonomy" id="2100421"/>
    <lineage>
        <taxon>Viruses</taxon>
        <taxon>Duplodnaviria</taxon>
        <taxon>Heunggongvirae</taxon>
        <taxon>Uroviricota</taxon>
        <taxon>Caudoviricetes</taxon>
        <taxon>Peduoviridae</taxon>
        <taxon>Maltschvirus</taxon>
        <taxon>Maltschvirus maltsch</taxon>
    </lineage>
</organism>
<dbReference type="InterPro" id="IPR011704">
    <property type="entry name" value="ATPase_dyneun-rel_AAA"/>
</dbReference>
<name>A0A6J5STY3_9CAUD</name>
<feature type="domain" description="ATPase dynein-related AAA" evidence="1">
    <location>
        <begin position="139"/>
        <end position="290"/>
    </location>
</feature>